<evidence type="ECO:0000256" key="3">
    <source>
        <dbReference type="ARBA" id="ARBA00022448"/>
    </source>
</evidence>
<name>A0ABP0CL63_9PEZI</name>
<feature type="transmembrane region" description="Helical" evidence="8">
    <location>
        <begin position="416"/>
        <end position="435"/>
    </location>
</feature>
<dbReference type="InterPro" id="IPR020846">
    <property type="entry name" value="MFS_dom"/>
</dbReference>
<keyword evidence="5 8" id="KW-1133">Transmembrane helix</keyword>
<evidence type="ECO:0000256" key="8">
    <source>
        <dbReference type="SAM" id="Phobius"/>
    </source>
</evidence>
<dbReference type="Gene3D" id="1.20.1250.20">
    <property type="entry name" value="MFS general substrate transporter like domains"/>
    <property type="match status" value="2"/>
</dbReference>
<feature type="transmembrane region" description="Helical" evidence="8">
    <location>
        <begin position="123"/>
        <end position="142"/>
    </location>
</feature>
<keyword evidence="11" id="KW-1185">Reference proteome</keyword>
<feature type="transmembrane region" description="Helical" evidence="8">
    <location>
        <begin position="285"/>
        <end position="309"/>
    </location>
</feature>
<dbReference type="InterPro" id="IPR036259">
    <property type="entry name" value="MFS_trans_sf"/>
</dbReference>
<keyword evidence="4 8" id="KW-0812">Transmembrane</keyword>
<proteinExistence type="inferred from homology"/>
<feature type="transmembrane region" description="Helical" evidence="8">
    <location>
        <begin position="154"/>
        <end position="172"/>
    </location>
</feature>
<comment type="subcellular location">
    <subcellularLocation>
        <location evidence="1">Membrane</location>
        <topology evidence="1">Multi-pass membrane protein</topology>
    </subcellularLocation>
</comment>
<accession>A0ABP0CL63</accession>
<reference evidence="10 11" key="1">
    <citation type="submission" date="2024-01" db="EMBL/GenBank/DDBJ databases">
        <authorList>
            <person name="Allen C."/>
            <person name="Tagirdzhanova G."/>
        </authorList>
    </citation>
    <scope>NUCLEOTIDE SEQUENCE [LARGE SCALE GENOMIC DNA]</scope>
</reference>
<feature type="transmembrane region" description="Helical" evidence="8">
    <location>
        <begin position="350"/>
        <end position="369"/>
    </location>
</feature>
<evidence type="ECO:0000256" key="5">
    <source>
        <dbReference type="ARBA" id="ARBA00022989"/>
    </source>
</evidence>
<protein>
    <recommendedName>
        <fullName evidence="9">Major facilitator superfamily (MFS) profile domain-containing protein</fullName>
    </recommendedName>
</protein>
<keyword evidence="6 8" id="KW-0472">Membrane</keyword>
<feature type="domain" description="Major facilitator superfamily (MFS) profile" evidence="9">
    <location>
        <begin position="286"/>
        <end position="476"/>
    </location>
</feature>
<dbReference type="SUPFAM" id="SSF103473">
    <property type="entry name" value="MFS general substrate transporter"/>
    <property type="match status" value="1"/>
</dbReference>
<evidence type="ECO:0000313" key="11">
    <source>
        <dbReference type="Proteomes" id="UP001642405"/>
    </source>
</evidence>
<evidence type="ECO:0000256" key="6">
    <source>
        <dbReference type="ARBA" id="ARBA00023136"/>
    </source>
</evidence>
<organism evidence="10 11">
    <name type="scientific">Sporothrix curviconia</name>
    <dbReference type="NCBI Taxonomy" id="1260050"/>
    <lineage>
        <taxon>Eukaryota</taxon>
        <taxon>Fungi</taxon>
        <taxon>Dikarya</taxon>
        <taxon>Ascomycota</taxon>
        <taxon>Pezizomycotina</taxon>
        <taxon>Sordariomycetes</taxon>
        <taxon>Sordariomycetidae</taxon>
        <taxon>Ophiostomatales</taxon>
        <taxon>Ophiostomataceae</taxon>
        <taxon>Sporothrix</taxon>
    </lineage>
</organism>
<evidence type="ECO:0000259" key="9">
    <source>
        <dbReference type="PROSITE" id="PS50850"/>
    </source>
</evidence>
<dbReference type="PANTHER" id="PTHR11360">
    <property type="entry name" value="MONOCARBOXYLATE TRANSPORTER"/>
    <property type="match status" value="1"/>
</dbReference>
<feature type="compositionally biased region" description="Low complexity" evidence="7">
    <location>
        <begin position="1"/>
        <end position="11"/>
    </location>
</feature>
<feature type="transmembrane region" description="Helical" evidence="8">
    <location>
        <begin position="210"/>
        <end position="230"/>
    </location>
</feature>
<dbReference type="PROSITE" id="PS50850">
    <property type="entry name" value="MFS"/>
    <property type="match status" value="1"/>
</dbReference>
<evidence type="ECO:0000256" key="2">
    <source>
        <dbReference type="ARBA" id="ARBA00006727"/>
    </source>
</evidence>
<feature type="transmembrane region" description="Helical" evidence="8">
    <location>
        <begin position="242"/>
        <end position="264"/>
    </location>
</feature>
<dbReference type="PANTHER" id="PTHR11360:SF224">
    <property type="entry name" value="MAJOR FACILITATOR SUPERFAMILY (MFS) PROFILE DOMAIN-CONTAINING PROTEIN-RELATED"/>
    <property type="match status" value="1"/>
</dbReference>
<gene>
    <name evidence="10" type="ORF">SCUCBS95973_008388</name>
</gene>
<evidence type="ECO:0000256" key="4">
    <source>
        <dbReference type="ARBA" id="ARBA00022692"/>
    </source>
</evidence>
<feature type="compositionally biased region" description="Basic and acidic residues" evidence="7">
    <location>
        <begin position="30"/>
        <end position="57"/>
    </location>
</feature>
<dbReference type="InterPro" id="IPR011701">
    <property type="entry name" value="MFS"/>
</dbReference>
<feature type="transmembrane region" description="Helical" evidence="8">
    <location>
        <begin position="321"/>
        <end position="338"/>
    </location>
</feature>
<dbReference type="Proteomes" id="UP001642405">
    <property type="component" value="Unassembled WGS sequence"/>
</dbReference>
<dbReference type="InterPro" id="IPR050327">
    <property type="entry name" value="Proton-linked_MCT"/>
</dbReference>
<evidence type="ECO:0000256" key="7">
    <source>
        <dbReference type="SAM" id="MobiDB-lite"/>
    </source>
</evidence>
<feature type="region of interest" description="Disordered" evidence="7">
    <location>
        <begin position="1"/>
        <end position="86"/>
    </location>
</feature>
<keyword evidence="3" id="KW-0813">Transport</keyword>
<comment type="similarity">
    <text evidence="2">Belongs to the major facilitator superfamily. Monocarboxylate porter (TC 2.A.1.13) family.</text>
</comment>
<feature type="transmembrane region" description="Helical" evidence="8">
    <location>
        <begin position="178"/>
        <end position="198"/>
    </location>
</feature>
<dbReference type="EMBL" id="CAWUHB010000068">
    <property type="protein sequence ID" value="CAK7232824.1"/>
    <property type="molecule type" value="Genomic_DNA"/>
</dbReference>
<feature type="compositionally biased region" description="Gly residues" evidence="7">
    <location>
        <begin position="64"/>
        <end position="75"/>
    </location>
</feature>
<evidence type="ECO:0000313" key="10">
    <source>
        <dbReference type="EMBL" id="CAK7232824.1"/>
    </source>
</evidence>
<sequence length="476" mass="50745">MSSTASQKSSSMGIDVEKQETVLDVLTTSSDKEVKSAARADGNDAAEDKSRAEEGADLKTGPSGRKGPGGPGRGGMPLNHPMHPSQFSGDKYDRRAMVTLLGCIGVFQDYYETHQLEGDSESKISWIVSLQLFFMFLGGPLVGKTFDNYGPRYLLLAGTFFHVFGLMMASLSSEYYQFILTQGVCSPIGASMLFFPAMTSCISWFFKKRALAFGVIAGGASLGGVIFPVVVARLVSRIGFGWTMRVCAFMILGLLIVANLTITCRLKPVKKPFSLQEFVSPLGELPFALLALGSFVGYIGLFVPISYIVVQASEAGMSSDLSGYLVPILNAASLFGRTIPGHVADKVGRFNTMIVMSVFSVICIFAVWIPAKTDAVIIVFAAMYGFGSGAFISIMPTLVAEITTDMSKLGVRNGTMFAIISVGSLIGSPIGGAILKGTDNKFWGLQVWAGVTLALGTLFILGTRTTLIGTKIVATI</sequence>
<feature type="transmembrane region" description="Helical" evidence="8">
    <location>
        <begin position="375"/>
        <end position="395"/>
    </location>
</feature>
<dbReference type="Pfam" id="PF07690">
    <property type="entry name" value="MFS_1"/>
    <property type="match status" value="1"/>
</dbReference>
<evidence type="ECO:0000256" key="1">
    <source>
        <dbReference type="ARBA" id="ARBA00004141"/>
    </source>
</evidence>
<comment type="caution">
    <text evidence="10">The sequence shown here is derived from an EMBL/GenBank/DDBJ whole genome shotgun (WGS) entry which is preliminary data.</text>
</comment>
<feature type="transmembrane region" description="Helical" evidence="8">
    <location>
        <begin position="441"/>
        <end position="461"/>
    </location>
</feature>